<dbReference type="Proteomes" id="UP000095767">
    <property type="component" value="Unassembled WGS sequence"/>
</dbReference>
<feature type="non-terminal residue" evidence="2">
    <location>
        <position position="229"/>
    </location>
</feature>
<keyword evidence="3" id="KW-1185">Reference proteome</keyword>
<name>A0A1E5UUI5_9POAL</name>
<evidence type="ECO:0000256" key="1">
    <source>
        <dbReference type="SAM" id="MobiDB-lite"/>
    </source>
</evidence>
<feature type="compositionally biased region" description="Polar residues" evidence="1">
    <location>
        <begin position="193"/>
        <end position="214"/>
    </location>
</feature>
<dbReference type="EMBL" id="LWDX02062682">
    <property type="protein sequence ID" value="OEL16527.1"/>
    <property type="molecule type" value="Genomic_DNA"/>
</dbReference>
<comment type="caution">
    <text evidence="2">The sequence shown here is derived from an EMBL/GenBank/DDBJ whole genome shotgun (WGS) entry which is preliminary data.</text>
</comment>
<organism evidence="2 3">
    <name type="scientific">Dichanthelium oligosanthes</name>
    <dbReference type="NCBI Taxonomy" id="888268"/>
    <lineage>
        <taxon>Eukaryota</taxon>
        <taxon>Viridiplantae</taxon>
        <taxon>Streptophyta</taxon>
        <taxon>Embryophyta</taxon>
        <taxon>Tracheophyta</taxon>
        <taxon>Spermatophyta</taxon>
        <taxon>Magnoliopsida</taxon>
        <taxon>Liliopsida</taxon>
        <taxon>Poales</taxon>
        <taxon>Poaceae</taxon>
        <taxon>PACMAD clade</taxon>
        <taxon>Panicoideae</taxon>
        <taxon>Panicodae</taxon>
        <taxon>Paniceae</taxon>
        <taxon>Dichantheliinae</taxon>
        <taxon>Dichanthelium</taxon>
    </lineage>
</organism>
<protein>
    <submittedName>
        <fullName evidence="2">Uncharacterized protein</fullName>
    </submittedName>
</protein>
<gene>
    <name evidence="2" type="ORF">BAE44_0022452</name>
</gene>
<feature type="region of interest" description="Disordered" evidence="1">
    <location>
        <begin position="193"/>
        <end position="229"/>
    </location>
</feature>
<dbReference type="OrthoDB" id="1711136at2759"/>
<dbReference type="AlphaFoldDB" id="A0A1E5UUI5"/>
<proteinExistence type="predicted"/>
<sequence length="229" mass="25857">MDSLNSHSRHANQSSEQPQNLVSFALLMNRGLGSRMDSQQPRIQLPLWISLDEHRMQVDQILQTHNEQVRLAVQQQIASQNETLQLPLSISLGQHMMQVDLILQTYNEQVRLAVQQQIALQNETVLNLTESMARDALVQKNEEIAHVCMEQQNTQALLQAASRDRDEWMYLATGFYERCQLLISQLPPMQATNAHANGSSIELESTASSRNQAPNMEGTAVGRTHPTHV</sequence>
<evidence type="ECO:0000313" key="3">
    <source>
        <dbReference type="Proteomes" id="UP000095767"/>
    </source>
</evidence>
<reference evidence="2 3" key="1">
    <citation type="submission" date="2016-09" db="EMBL/GenBank/DDBJ databases">
        <title>The draft genome of Dichanthelium oligosanthes: A C3 panicoid grass species.</title>
        <authorList>
            <person name="Studer A.J."/>
            <person name="Schnable J.C."/>
            <person name="Brutnell T.P."/>
        </authorList>
    </citation>
    <scope>NUCLEOTIDE SEQUENCE [LARGE SCALE GENOMIC DNA]</scope>
    <source>
        <strain evidence="3">cv. Kellogg 1175</strain>
        <tissue evidence="2">Leaf</tissue>
    </source>
</reference>
<accession>A0A1E5UUI5</accession>
<evidence type="ECO:0000313" key="2">
    <source>
        <dbReference type="EMBL" id="OEL16527.1"/>
    </source>
</evidence>